<sequence length="149" mass="16818">MAQFRSFSVSNFCILFLLPKFPHAPSSPIIRRHHSNQPTAGSETPPLLSDAPDVLDVEDILADIQHETYTNLIWPYPLTETIVATHKKQCETVETSNKLLPDNREAIQIAARELDFELDDVDGDCGYQDVHDWVESQARIFGESQNEAP</sequence>
<accession>A0A2T2P9D1</accession>
<dbReference type="Proteomes" id="UP000240883">
    <property type="component" value="Unassembled WGS sequence"/>
</dbReference>
<gene>
    <name evidence="2" type="ORF">BS50DRAFT_580826</name>
</gene>
<keyword evidence="3" id="KW-1185">Reference proteome</keyword>
<dbReference type="EMBL" id="KZ678128">
    <property type="protein sequence ID" value="PSN73968.1"/>
    <property type="molecule type" value="Genomic_DNA"/>
</dbReference>
<evidence type="ECO:0000313" key="2">
    <source>
        <dbReference type="EMBL" id="PSN73968.1"/>
    </source>
</evidence>
<protein>
    <submittedName>
        <fullName evidence="2">Uncharacterized protein</fullName>
    </submittedName>
</protein>
<reference evidence="2 3" key="1">
    <citation type="journal article" date="2018" name="Front. Microbiol.">
        <title>Genome-Wide Analysis of Corynespora cassiicola Leaf Fall Disease Putative Effectors.</title>
        <authorList>
            <person name="Lopez D."/>
            <person name="Ribeiro S."/>
            <person name="Label P."/>
            <person name="Fumanal B."/>
            <person name="Venisse J.S."/>
            <person name="Kohler A."/>
            <person name="de Oliveira R.R."/>
            <person name="Labutti K."/>
            <person name="Lipzen A."/>
            <person name="Lail K."/>
            <person name="Bauer D."/>
            <person name="Ohm R.A."/>
            <person name="Barry K.W."/>
            <person name="Spatafora J."/>
            <person name="Grigoriev I.V."/>
            <person name="Martin F.M."/>
            <person name="Pujade-Renaud V."/>
        </authorList>
    </citation>
    <scope>NUCLEOTIDE SEQUENCE [LARGE SCALE GENOMIC DNA]</scope>
    <source>
        <strain evidence="2 3">Philippines</strain>
    </source>
</reference>
<proteinExistence type="predicted"/>
<organism evidence="2 3">
    <name type="scientific">Corynespora cassiicola Philippines</name>
    <dbReference type="NCBI Taxonomy" id="1448308"/>
    <lineage>
        <taxon>Eukaryota</taxon>
        <taxon>Fungi</taxon>
        <taxon>Dikarya</taxon>
        <taxon>Ascomycota</taxon>
        <taxon>Pezizomycotina</taxon>
        <taxon>Dothideomycetes</taxon>
        <taxon>Pleosporomycetidae</taxon>
        <taxon>Pleosporales</taxon>
        <taxon>Corynesporascaceae</taxon>
        <taxon>Corynespora</taxon>
    </lineage>
</organism>
<evidence type="ECO:0000313" key="3">
    <source>
        <dbReference type="Proteomes" id="UP000240883"/>
    </source>
</evidence>
<feature type="region of interest" description="Disordered" evidence="1">
    <location>
        <begin position="29"/>
        <end position="48"/>
    </location>
</feature>
<dbReference type="AlphaFoldDB" id="A0A2T2P9D1"/>
<name>A0A2T2P9D1_CORCC</name>
<evidence type="ECO:0000256" key="1">
    <source>
        <dbReference type="SAM" id="MobiDB-lite"/>
    </source>
</evidence>